<keyword evidence="1" id="KW-0175">Coiled coil</keyword>
<dbReference type="OrthoDB" id="2439775at2759"/>
<feature type="region of interest" description="Disordered" evidence="2">
    <location>
        <begin position="47"/>
        <end position="87"/>
    </location>
</feature>
<reference evidence="3" key="1">
    <citation type="submission" date="2021-06" db="EMBL/GenBank/DDBJ databases">
        <authorList>
            <person name="Kallberg Y."/>
            <person name="Tangrot J."/>
            <person name="Rosling A."/>
        </authorList>
    </citation>
    <scope>NUCLEOTIDE SEQUENCE</scope>
    <source>
        <strain evidence="3">MT106</strain>
    </source>
</reference>
<proteinExistence type="predicted"/>
<organism evidence="3 4">
    <name type="scientific">Ambispora gerdemannii</name>
    <dbReference type="NCBI Taxonomy" id="144530"/>
    <lineage>
        <taxon>Eukaryota</taxon>
        <taxon>Fungi</taxon>
        <taxon>Fungi incertae sedis</taxon>
        <taxon>Mucoromycota</taxon>
        <taxon>Glomeromycotina</taxon>
        <taxon>Glomeromycetes</taxon>
        <taxon>Archaeosporales</taxon>
        <taxon>Ambisporaceae</taxon>
        <taxon>Ambispora</taxon>
    </lineage>
</organism>
<evidence type="ECO:0000256" key="2">
    <source>
        <dbReference type="SAM" id="MobiDB-lite"/>
    </source>
</evidence>
<feature type="coiled-coil region" evidence="1">
    <location>
        <begin position="300"/>
        <end position="327"/>
    </location>
</feature>
<dbReference type="AlphaFoldDB" id="A0A9N8YKE0"/>
<evidence type="ECO:0000313" key="3">
    <source>
        <dbReference type="EMBL" id="CAG8438475.1"/>
    </source>
</evidence>
<comment type="caution">
    <text evidence="3">The sequence shown here is derived from an EMBL/GenBank/DDBJ whole genome shotgun (WGS) entry which is preliminary data.</text>
</comment>
<accession>A0A9N8YKE0</accession>
<feature type="compositionally biased region" description="Basic and acidic residues" evidence="2">
    <location>
        <begin position="48"/>
        <end position="70"/>
    </location>
</feature>
<protein>
    <submittedName>
        <fullName evidence="3">5698_t:CDS:1</fullName>
    </submittedName>
</protein>
<evidence type="ECO:0000256" key="1">
    <source>
        <dbReference type="SAM" id="Coils"/>
    </source>
</evidence>
<dbReference type="EMBL" id="CAJVPL010000049">
    <property type="protein sequence ID" value="CAG8438475.1"/>
    <property type="molecule type" value="Genomic_DNA"/>
</dbReference>
<evidence type="ECO:0000313" key="4">
    <source>
        <dbReference type="Proteomes" id="UP000789831"/>
    </source>
</evidence>
<gene>
    <name evidence="3" type="ORF">AGERDE_LOCUS863</name>
</gene>
<feature type="coiled-coil region" evidence="1">
    <location>
        <begin position="863"/>
        <end position="897"/>
    </location>
</feature>
<dbReference type="Proteomes" id="UP000789831">
    <property type="component" value="Unassembled WGS sequence"/>
</dbReference>
<keyword evidence="4" id="KW-1185">Reference proteome</keyword>
<sequence>MQYNSTIRTGFANSFWSTVALFNIGKFRRKKRVNTDHTYPLPMNKFAIKREYTENSPEKKPDDTTDKEPQGDSNSQTEQKSEKQNDDKIEHTVILPVFAVSTNEKKQQFLAASLGSNSFTKNSIFYKKDGLIKLFYQNPDVDQQNNKLEGGNGNELIIDGNGMRIIIDSKKEPITIIDGKNEPITIIDGNEKKVIIDGKDEKEIKIDGKQIRVKMIIEKEINNKMKIDGNGKETIIIDDNKMRVKKKIEIDCDNMKIIINDNKMKVKAITEREKEINGNEKKIEINSNKVIGKVKTKIIIDGNKREIDRNEEEIDGNEEEINGNEEEIDGNEIDNDEKDKKIKIIIKDKIIRIFKEDQNKKKRILSCQYLQNQSVKLTLNSRYDKNKLGFKHNIPINPQATSIVEMCSALKLIIKQKEEDYKKNSEAETSDKYERLFHSIKKVASNIIEEAIKNPDNFRILDARFHRLHIPRQVVHYKQEPSYNFVFQNRADYDNEHPHALSIAINQETVEKLLDYYSTLAKENLNWMETVTQASPELIIKFPKSIIKLMKKEVFHSKEIPLDKSWEVYRPNNDLDEIQSFHVEFNLFDPSRQQEYMKSVKDKKNHIFRYRKTNLKYFQVPLPGLIIKSGFTSTSERIWNAVVDKTCDFFLNLILFERNHGDKSPFTKLIMYDKTGEIYDNPSIEAVVDFQWRNYAVLVYADYFGSFIAENSDNVTAQVLENNVTYPNFTIQQNVAWSDRSDNYYYFWDKSVEAVYFWVSGRWDQVTNWSFWPVDGVTVLASIFLVTLMQNILIEAISKLDHRALLQMRASLLIGYIDTIWQQRNIYYAISTEKWENLTRKEKNLDGDVETIQKLIKAHIAKNNQDQTRLNRLEKSLDRLENKLDDFFKRLDSKAARKEYG</sequence>
<name>A0A9N8YKE0_9GLOM</name>